<dbReference type="InterPro" id="IPR017900">
    <property type="entry name" value="4Fe4S_Fe_S_CS"/>
</dbReference>
<dbReference type="SUPFAM" id="SSF54862">
    <property type="entry name" value="4Fe-4S ferredoxins"/>
    <property type="match status" value="1"/>
</dbReference>
<name>A0A8E2BBB6_9HYPH</name>
<dbReference type="GO" id="GO:0046872">
    <property type="term" value="F:metal ion binding"/>
    <property type="evidence" value="ECO:0007669"/>
    <property type="project" value="UniProtKB-KW"/>
</dbReference>
<organism evidence="7 8">
    <name type="scientific">Aminobacter carboxidus</name>
    <dbReference type="NCBI Taxonomy" id="376165"/>
    <lineage>
        <taxon>Bacteria</taxon>
        <taxon>Pseudomonadati</taxon>
        <taxon>Pseudomonadota</taxon>
        <taxon>Alphaproteobacteria</taxon>
        <taxon>Hyphomicrobiales</taxon>
        <taxon>Phyllobacteriaceae</taxon>
        <taxon>Aminobacter</taxon>
    </lineage>
</organism>
<evidence type="ECO:0000256" key="1">
    <source>
        <dbReference type="ARBA" id="ARBA00022485"/>
    </source>
</evidence>
<dbReference type="PROSITE" id="PS00198">
    <property type="entry name" value="4FE4S_FER_1"/>
    <property type="match status" value="1"/>
</dbReference>
<evidence type="ECO:0000313" key="8">
    <source>
        <dbReference type="Proteomes" id="UP000532373"/>
    </source>
</evidence>
<dbReference type="GO" id="GO:0051539">
    <property type="term" value="F:4 iron, 4 sulfur cluster binding"/>
    <property type="evidence" value="ECO:0007669"/>
    <property type="project" value="UniProtKB-KW"/>
</dbReference>
<evidence type="ECO:0000313" key="7">
    <source>
        <dbReference type="EMBL" id="MBB6464934.1"/>
    </source>
</evidence>
<sequence length="165" mass="17064">MSTADITRRSFLVARTSLPPELLARPPGAVDLHSCTGCNACVEACPAAIVSLKVGLPYLDFAGGECTLCGKCAAACPEPVFTSEVPHRLLSAVSIGPSCFAPNGIACQSCRDACPEEAIRFRPRVGGPFLPELDEAACSGCGRCISVCPAGAITVAERSKEVEHA</sequence>
<feature type="domain" description="4Fe-4S ferredoxin-type" evidence="6">
    <location>
        <begin position="105"/>
        <end position="124"/>
    </location>
</feature>
<dbReference type="PANTHER" id="PTHR43687">
    <property type="entry name" value="ADENYLYLSULFATE REDUCTASE, BETA SUBUNIT"/>
    <property type="match status" value="1"/>
</dbReference>
<feature type="domain" description="4Fe-4S ferredoxin-type" evidence="6">
    <location>
        <begin position="26"/>
        <end position="55"/>
    </location>
</feature>
<protein>
    <submittedName>
        <fullName evidence="7">Ferredoxin-type protein NapF</fullName>
    </submittedName>
</protein>
<keyword evidence="5" id="KW-0411">Iron-sulfur</keyword>
<feature type="domain" description="4Fe-4S ferredoxin-type" evidence="6">
    <location>
        <begin position="57"/>
        <end position="86"/>
    </location>
</feature>
<comment type="caution">
    <text evidence="7">The sequence shown here is derived from an EMBL/GenBank/DDBJ whole genome shotgun (WGS) entry which is preliminary data.</text>
</comment>
<evidence type="ECO:0000256" key="2">
    <source>
        <dbReference type="ARBA" id="ARBA00022723"/>
    </source>
</evidence>
<dbReference type="RefSeq" id="WP_184767466.1">
    <property type="nucleotide sequence ID" value="NZ_JACHGI010000001.1"/>
</dbReference>
<keyword evidence="4" id="KW-0408">Iron</keyword>
<accession>A0A8E2BBB6</accession>
<dbReference type="CDD" id="cd10564">
    <property type="entry name" value="NapF_like"/>
    <property type="match status" value="1"/>
</dbReference>
<dbReference type="AlphaFoldDB" id="A0A8E2BBB6"/>
<dbReference type="InterPro" id="IPR004496">
    <property type="entry name" value="NapF"/>
</dbReference>
<dbReference type="EMBL" id="JACHGI010000001">
    <property type="protein sequence ID" value="MBB6464934.1"/>
    <property type="molecule type" value="Genomic_DNA"/>
</dbReference>
<keyword evidence="2" id="KW-0479">Metal-binding</keyword>
<dbReference type="Proteomes" id="UP000532373">
    <property type="component" value="Unassembled WGS sequence"/>
</dbReference>
<dbReference type="Pfam" id="PF12838">
    <property type="entry name" value="Fer4_7"/>
    <property type="match status" value="1"/>
</dbReference>
<dbReference type="Pfam" id="PF13187">
    <property type="entry name" value="Fer4_9"/>
    <property type="match status" value="1"/>
</dbReference>
<evidence type="ECO:0000256" key="5">
    <source>
        <dbReference type="ARBA" id="ARBA00023014"/>
    </source>
</evidence>
<keyword evidence="1" id="KW-0004">4Fe-4S</keyword>
<dbReference type="InterPro" id="IPR050572">
    <property type="entry name" value="Fe-S_Ferredoxin"/>
</dbReference>
<dbReference type="PROSITE" id="PS51379">
    <property type="entry name" value="4FE4S_FER_2"/>
    <property type="match status" value="4"/>
</dbReference>
<keyword evidence="3" id="KW-0677">Repeat</keyword>
<feature type="domain" description="4Fe-4S ferredoxin-type" evidence="6">
    <location>
        <begin position="129"/>
        <end position="158"/>
    </location>
</feature>
<dbReference type="PANTHER" id="PTHR43687:SF1">
    <property type="entry name" value="FERREDOXIN III"/>
    <property type="match status" value="1"/>
</dbReference>
<evidence type="ECO:0000256" key="4">
    <source>
        <dbReference type="ARBA" id="ARBA00023004"/>
    </source>
</evidence>
<proteinExistence type="predicted"/>
<evidence type="ECO:0000259" key="6">
    <source>
        <dbReference type="PROSITE" id="PS51379"/>
    </source>
</evidence>
<dbReference type="Gene3D" id="3.30.70.20">
    <property type="match status" value="2"/>
</dbReference>
<dbReference type="InterPro" id="IPR017896">
    <property type="entry name" value="4Fe4S_Fe-S-bd"/>
</dbReference>
<evidence type="ECO:0000256" key="3">
    <source>
        <dbReference type="ARBA" id="ARBA00022737"/>
    </source>
</evidence>
<gene>
    <name evidence="7" type="ORF">HNQ96_000781</name>
</gene>
<reference evidence="7 8" key="1">
    <citation type="submission" date="2020-08" db="EMBL/GenBank/DDBJ databases">
        <title>Genomic Encyclopedia of Type Strains, Phase IV (KMG-IV): sequencing the most valuable type-strain genomes for metagenomic binning, comparative biology and taxonomic classification.</title>
        <authorList>
            <person name="Goeker M."/>
        </authorList>
    </citation>
    <scope>NUCLEOTIDE SEQUENCE [LARGE SCALE GENOMIC DNA]</scope>
    <source>
        <strain evidence="7 8">DSM 17454</strain>
    </source>
</reference>